<evidence type="ECO:0000256" key="1">
    <source>
        <dbReference type="SAM" id="MobiDB-lite"/>
    </source>
</evidence>
<name>A0AAN9FX43_CROPI</name>
<dbReference type="EMBL" id="JAYWIO010000002">
    <property type="protein sequence ID" value="KAK7280890.1"/>
    <property type="molecule type" value="Genomic_DNA"/>
</dbReference>
<reference evidence="2 3" key="1">
    <citation type="submission" date="2024-01" db="EMBL/GenBank/DDBJ databases">
        <title>The genomes of 5 underutilized Papilionoideae crops provide insights into root nodulation and disease resistanc.</title>
        <authorList>
            <person name="Yuan L."/>
        </authorList>
    </citation>
    <scope>NUCLEOTIDE SEQUENCE [LARGE SCALE GENOMIC DNA]</scope>
    <source>
        <strain evidence="2">ZHUSHIDOU_FW_LH</strain>
        <tissue evidence="2">Leaf</tissue>
    </source>
</reference>
<evidence type="ECO:0000313" key="2">
    <source>
        <dbReference type="EMBL" id="KAK7280890.1"/>
    </source>
</evidence>
<sequence length="183" mass="21518">MDGHKFSDDMSPQPNDDDLNWLSPLSENLDLSPRNCIHPPNFGMLQESQQTQHMFLSNPTSYFPQQMDGYEAIQVTDHDNYLPHPQNMNLNLEDWIHIPNVKVQRLLKFQQALKECYKDQPQEIYGREIQPPTEVAGQQGQQLSIMEVFNHVLQVTDYFNDLDWTHPVEAELQQLPELFKDYY</sequence>
<proteinExistence type="predicted"/>
<dbReference type="Proteomes" id="UP001372338">
    <property type="component" value="Unassembled WGS sequence"/>
</dbReference>
<dbReference type="AlphaFoldDB" id="A0AAN9FX43"/>
<comment type="caution">
    <text evidence="2">The sequence shown here is derived from an EMBL/GenBank/DDBJ whole genome shotgun (WGS) entry which is preliminary data.</text>
</comment>
<keyword evidence="3" id="KW-1185">Reference proteome</keyword>
<organism evidence="2 3">
    <name type="scientific">Crotalaria pallida</name>
    <name type="common">Smooth rattlebox</name>
    <name type="synonym">Crotalaria striata</name>
    <dbReference type="NCBI Taxonomy" id="3830"/>
    <lineage>
        <taxon>Eukaryota</taxon>
        <taxon>Viridiplantae</taxon>
        <taxon>Streptophyta</taxon>
        <taxon>Embryophyta</taxon>
        <taxon>Tracheophyta</taxon>
        <taxon>Spermatophyta</taxon>
        <taxon>Magnoliopsida</taxon>
        <taxon>eudicotyledons</taxon>
        <taxon>Gunneridae</taxon>
        <taxon>Pentapetalae</taxon>
        <taxon>rosids</taxon>
        <taxon>fabids</taxon>
        <taxon>Fabales</taxon>
        <taxon>Fabaceae</taxon>
        <taxon>Papilionoideae</taxon>
        <taxon>50 kb inversion clade</taxon>
        <taxon>genistoids sensu lato</taxon>
        <taxon>core genistoids</taxon>
        <taxon>Crotalarieae</taxon>
        <taxon>Crotalaria</taxon>
    </lineage>
</organism>
<feature type="region of interest" description="Disordered" evidence="1">
    <location>
        <begin position="1"/>
        <end position="24"/>
    </location>
</feature>
<protein>
    <submittedName>
        <fullName evidence="2">Uncharacterized protein</fullName>
    </submittedName>
</protein>
<evidence type="ECO:0000313" key="3">
    <source>
        <dbReference type="Proteomes" id="UP001372338"/>
    </source>
</evidence>
<accession>A0AAN9FX43</accession>
<gene>
    <name evidence="2" type="ORF">RIF29_08447</name>
</gene>